<dbReference type="SUPFAM" id="SSF54631">
    <property type="entry name" value="CBS-domain pair"/>
    <property type="match status" value="1"/>
</dbReference>
<dbReference type="GO" id="GO:0019146">
    <property type="term" value="F:arabinose-5-phosphate isomerase activity"/>
    <property type="evidence" value="ECO:0007669"/>
    <property type="project" value="UniProtKB-EC"/>
</dbReference>
<name>A0A518E276_9BACT</name>
<reference evidence="4 5" key="1">
    <citation type="submission" date="2019-02" db="EMBL/GenBank/DDBJ databases">
        <title>Deep-cultivation of Planctomycetes and their phenomic and genomic characterization uncovers novel biology.</title>
        <authorList>
            <person name="Wiegand S."/>
            <person name="Jogler M."/>
            <person name="Boedeker C."/>
            <person name="Pinto D."/>
            <person name="Vollmers J."/>
            <person name="Rivas-Marin E."/>
            <person name="Kohn T."/>
            <person name="Peeters S.H."/>
            <person name="Heuer A."/>
            <person name="Rast P."/>
            <person name="Oberbeckmann S."/>
            <person name="Bunk B."/>
            <person name="Jeske O."/>
            <person name="Meyerdierks A."/>
            <person name="Storesund J.E."/>
            <person name="Kallscheuer N."/>
            <person name="Luecker S."/>
            <person name="Lage O.M."/>
            <person name="Pohl T."/>
            <person name="Merkel B.J."/>
            <person name="Hornburger P."/>
            <person name="Mueller R.-W."/>
            <person name="Bruemmer F."/>
            <person name="Labrenz M."/>
            <person name="Spormann A.M."/>
            <person name="Op den Camp H."/>
            <person name="Overmann J."/>
            <person name="Amann R."/>
            <person name="Jetten M.S.M."/>
            <person name="Mascher T."/>
            <person name="Medema M.H."/>
            <person name="Devos D.P."/>
            <person name="Kaster A.-K."/>
            <person name="Ovreas L."/>
            <person name="Rohde M."/>
            <person name="Galperin M.Y."/>
            <person name="Jogler C."/>
        </authorList>
    </citation>
    <scope>NUCLEOTIDE SEQUENCE [LARGE SCALE GENOMIC DNA]</scope>
    <source>
        <strain evidence="4 5">Pla85_3_4</strain>
    </source>
</reference>
<dbReference type="InterPro" id="IPR000644">
    <property type="entry name" value="CBS_dom"/>
</dbReference>
<dbReference type="PROSITE" id="PS51371">
    <property type="entry name" value="CBS"/>
    <property type="match status" value="2"/>
</dbReference>
<keyword evidence="4" id="KW-0413">Isomerase</keyword>
<dbReference type="KEGG" id="lcre:Pla8534_60600"/>
<evidence type="ECO:0000256" key="2">
    <source>
        <dbReference type="PROSITE-ProRule" id="PRU00703"/>
    </source>
</evidence>
<evidence type="ECO:0000259" key="3">
    <source>
        <dbReference type="PROSITE" id="PS51371"/>
    </source>
</evidence>
<feature type="domain" description="CBS" evidence="3">
    <location>
        <begin position="15"/>
        <end position="71"/>
    </location>
</feature>
<dbReference type="OrthoDB" id="5295985at2"/>
<proteinExistence type="predicted"/>
<dbReference type="AlphaFoldDB" id="A0A518E276"/>
<organism evidence="4 5">
    <name type="scientific">Lignipirellula cremea</name>
    <dbReference type="NCBI Taxonomy" id="2528010"/>
    <lineage>
        <taxon>Bacteria</taxon>
        <taxon>Pseudomonadati</taxon>
        <taxon>Planctomycetota</taxon>
        <taxon>Planctomycetia</taxon>
        <taxon>Pirellulales</taxon>
        <taxon>Pirellulaceae</taxon>
        <taxon>Lignipirellula</taxon>
    </lineage>
</organism>
<sequence length="154" mass="16721">MTFQLNLSSETVEQVQPAAPLCVEPQSTVRKVLEQLQAENRGAALVCQNESLVGIFTERDALRVMADGIDLDTPISELMSANPVALSADATVGQAISKMSFGGYRRLPIVDVENKPLGILKVSGILHYLVEHFPSVVYNLPPSPHHTTQEREGA</sequence>
<dbReference type="PANTHER" id="PTHR48108">
    <property type="entry name" value="CBS DOMAIN-CONTAINING PROTEIN CBSX2, CHLOROPLASTIC"/>
    <property type="match status" value="1"/>
</dbReference>
<feature type="domain" description="CBS" evidence="3">
    <location>
        <begin position="79"/>
        <end position="135"/>
    </location>
</feature>
<dbReference type="Proteomes" id="UP000317648">
    <property type="component" value="Chromosome"/>
</dbReference>
<dbReference type="EMBL" id="CP036433">
    <property type="protein sequence ID" value="QDU98199.1"/>
    <property type="molecule type" value="Genomic_DNA"/>
</dbReference>
<dbReference type="InterPro" id="IPR046342">
    <property type="entry name" value="CBS_dom_sf"/>
</dbReference>
<evidence type="ECO:0000256" key="1">
    <source>
        <dbReference type="ARBA" id="ARBA00022737"/>
    </source>
</evidence>
<dbReference type="SMART" id="SM00116">
    <property type="entry name" value="CBS"/>
    <property type="match status" value="2"/>
</dbReference>
<dbReference type="InterPro" id="IPR051462">
    <property type="entry name" value="CBS_domain-containing"/>
</dbReference>
<keyword evidence="1" id="KW-0677">Repeat</keyword>
<evidence type="ECO:0000313" key="5">
    <source>
        <dbReference type="Proteomes" id="UP000317648"/>
    </source>
</evidence>
<protein>
    <submittedName>
        <fullName evidence="4">Arabinose 5-phosphate isomerase KdsD</fullName>
        <ecNumber evidence="4">5.3.1.13</ecNumber>
    </submittedName>
</protein>
<dbReference type="Gene3D" id="3.10.580.10">
    <property type="entry name" value="CBS-domain"/>
    <property type="match status" value="1"/>
</dbReference>
<dbReference type="RefSeq" id="WP_145057258.1">
    <property type="nucleotide sequence ID" value="NZ_CP036433.1"/>
</dbReference>
<dbReference type="PANTHER" id="PTHR48108:SF26">
    <property type="entry name" value="CBS DOMAIN-CONTAINING PROTEIN DDB_G0289609"/>
    <property type="match status" value="1"/>
</dbReference>
<keyword evidence="5" id="KW-1185">Reference proteome</keyword>
<keyword evidence="2" id="KW-0129">CBS domain</keyword>
<gene>
    <name evidence="4" type="primary">kdsD</name>
    <name evidence="4" type="ORF">Pla8534_60600</name>
</gene>
<evidence type="ECO:0000313" key="4">
    <source>
        <dbReference type="EMBL" id="QDU98199.1"/>
    </source>
</evidence>
<accession>A0A518E276</accession>
<dbReference type="Pfam" id="PF00571">
    <property type="entry name" value="CBS"/>
    <property type="match status" value="2"/>
</dbReference>
<dbReference type="EC" id="5.3.1.13" evidence="4"/>